<protein>
    <submittedName>
        <fullName evidence="2">Uncharacterized protein</fullName>
    </submittedName>
</protein>
<evidence type="ECO:0000256" key="1">
    <source>
        <dbReference type="SAM" id="MobiDB-lite"/>
    </source>
</evidence>
<feature type="compositionally biased region" description="Polar residues" evidence="1">
    <location>
        <begin position="1"/>
        <end position="15"/>
    </location>
</feature>
<dbReference type="Proteomes" id="UP000774326">
    <property type="component" value="Unassembled WGS sequence"/>
</dbReference>
<evidence type="ECO:0000313" key="3">
    <source>
        <dbReference type="Proteomes" id="UP000774326"/>
    </source>
</evidence>
<keyword evidence="3" id="KW-1185">Reference proteome</keyword>
<evidence type="ECO:0000313" key="2">
    <source>
        <dbReference type="EMBL" id="KAH3687180.1"/>
    </source>
</evidence>
<sequence>MEGSIQSSPEENSYLNPDEAGTLGTAKLARRKLVVFLLRQLALMKLRLLEMGLYSTPNEHLIPLSPNESNLYGKGCNL</sequence>
<reference evidence="2" key="2">
    <citation type="submission" date="2021-01" db="EMBL/GenBank/DDBJ databases">
        <authorList>
            <person name="Schikora-Tamarit M.A."/>
        </authorList>
    </citation>
    <scope>NUCLEOTIDE SEQUENCE</scope>
    <source>
        <strain evidence="2">CBS2887</strain>
    </source>
</reference>
<accession>A0A9P8QCJ0</accession>
<name>A0A9P8QCJ0_WICPI</name>
<comment type="caution">
    <text evidence="2">The sequence shown here is derived from an EMBL/GenBank/DDBJ whole genome shotgun (WGS) entry which is preliminary data.</text>
</comment>
<gene>
    <name evidence="2" type="ORF">WICPIJ_001839</name>
</gene>
<feature type="region of interest" description="Disordered" evidence="1">
    <location>
        <begin position="1"/>
        <end position="20"/>
    </location>
</feature>
<dbReference type="AlphaFoldDB" id="A0A9P8QCJ0"/>
<proteinExistence type="predicted"/>
<dbReference type="EMBL" id="JAEUBG010000947">
    <property type="protein sequence ID" value="KAH3687180.1"/>
    <property type="molecule type" value="Genomic_DNA"/>
</dbReference>
<organism evidence="2 3">
    <name type="scientific">Wickerhamomyces pijperi</name>
    <name type="common">Yeast</name>
    <name type="synonym">Pichia pijperi</name>
    <dbReference type="NCBI Taxonomy" id="599730"/>
    <lineage>
        <taxon>Eukaryota</taxon>
        <taxon>Fungi</taxon>
        <taxon>Dikarya</taxon>
        <taxon>Ascomycota</taxon>
        <taxon>Saccharomycotina</taxon>
        <taxon>Saccharomycetes</taxon>
        <taxon>Phaffomycetales</taxon>
        <taxon>Wickerhamomycetaceae</taxon>
        <taxon>Wickerhamomyces</taxon>
    </lineage>
</organism>
<reference evidence="2" key="1">
    <citation type="journal article" date="2021" name="Open Biol.">
        <title>Shared evolutionary footprints suggest mitochondrial oxidative damage underlies multiple complex I losses in fungi.</title>
        <authorList>
            <person name="Schikora-Tamarit M.A."/>
            <person name="Marcet-Houben M."/>
            <person name="Nosek J."/>
            <person name="Gabaldon T."/>
        </authorList>
    </citation>
    <scope>NUCLEOTIDE SEQUENCE</scope>
    <source>
        <strain evidence="2">CBS2887</strain>
    </source>
</reference>